<dbReference type="RefSeq" id="WP_368640255.1">
    <property type="nucleotide sequence ID" value="NZ_CP158252.1"/>
</dbReference>
<dbReference type="InterPro" id="IPR051911">
    <property type="entry name" value="SDR_oxidoreductase"/>
</dbReference>
<dbReference type="EMBL" id="CP158267">
    <property type="protein sequence ID" value="XDJ80341.1"/>
    <property type="molecule type" value="Genomic_DNA"/>
</dbReference>
<dbReference type="InterPro" id="IPR036291">
    <property type="entry name" value="NAD(P)-bd_dom_sf"/>
</dbReference>
<dbReference type="InterPro" id="IPR002347">
    <property type="entry name" value="SDR_fam"/>
</dbReference>
<organism evidence="2">
    <name type="scientific">Castellaniella ginsengisoli</name>
    <dbReference type="NCBI Taxonomy" id="546114"/>
    <lineage>
        <taxon>Bacteria</taxon>
        <taxon>Pseudomonadati</taxon>
        <taxon>Pseudomonadota</taxon>
        <taxon>Betaproteobacteria</taxon>
        <taxon>Burkholderiales</taxon>
        <taxon>Alcaligenaceae</taxon>
        <taxon>Castellaniella</taxon>
    </lineage>
</organism>
<name>A0AB39D1W2_9BURK</name>
<reference evidence="2" key="1">
    <citation type="submission" date="2024-05" db="EMBL/GenBank/DDBJ databases">
        <authorList>
            <person name="Luo Y.-C."/>
            <person name="Nicholds J."/>
            <person name="Mortimer T."/>
            <person name="Maboni G."/>
        </authorList>
    </citation>
    <scope>NUCLEOTIDE SEQUENCE</scope>
    <source>
        <strain evidence="5">141555</strain>
        <strain evidence="4">144863</strain>
        <strain evidence="3">151108</strain>
        <strain evidence="2">151836</strain>
        <strain evidence="1">153920</strain>
    </source>
</reference>
<dbReference type="EMBL" id="CP158252">
    <property type="protein sequence ID" value="XDJ42851.1"/>
    <property type="molecule type" value="Genomic_DNA"/>
</dbReference>
<dbReference type="EMBL" id="CP158262">
    <property type="protein sequence ID" value="XDJ70033.1"/>
    <property type="molecule type" value="Genomic_DNA"/>
</dbReference>
<dbReference type="PANTHER" id="PTHR43976:SF9">
    <property type="entry name" value="OXIDOREDUCTASE"/>
    <property type="match status" value="1"/>
</dbReference>
<evidence type="ECO:0000313" key="5">
    <source>
        <dbReference type="EMBL" id="XDJ80341.1"/>
    </source>
</evidence>
<evidence type="ECO:0000313" key="4">
    <source>
        <dbReference type="EMBL" id="XDJ70033.1"/>
    </source>
</evidence>
<protein>
    <submittedName>
        <fullName evidence="2">SDR family NAD(P)-dependent oxidoreductase</fullName>
    </submittedName>
</protein>
<evidence type="ECO:0000313" key="1">
    <source>
        <dbReference type="EMBL" id="XDJ42851.1"/>
    </source>
</evidence>
<dbReference type="PRINTS" id="PR00081">
    <property type="entry name" value="GDHRDH"/>
</dbReference>
<accession>A0AB39D1W2</accession>
<proteinExistence type="predicted"/>
<dbReference type="PANTHER" id="PTHR43976">
    <property type="entry name" value="SHORT CHAIN DEHYDROGENASE"/>
    <property type="match status" value="1"/>
</dbReference>
<sequence length="309" mass="32935">MNFTILVTGASSGFGALSARALARAGHTVYAGIRETLGRNAPQVAALQSYAAHNKVALQAVELDVLSEASSQAAVNQVMSEQGQLDVLIHNAGHMVFGPAEAFTPEQYAHIYDVNVIGTQRVNRAALPQLREQGQGLVLWVGSSSHRGGTPPYLGPYFAAKAAMDALAVSYAGELVRWGVETSILVPGAFTKGTHHFAHSGRPADAGRERAYTQGAYAGFEREVLEGLVACEPDDADATAVAQAIVDIVGRPLGRRPFRVHVDPSNDGCEVVNAVADRVRAEFLRRIGLADLLAPQPHSSTSRKNRHDR</sequence>
<dbReference type="Gene3D" id="3.40.50.720">
    <property type="entry name" value="NAD(P)-binding Rossmann-like Domain"/>
    <property type="match status" value="1"/>
</dbReference>
<gene>
    <name evidence="4" type="ORF">ABRY94_04360</name>
    <name evidence="1" type="ORF">ABRY99_04570</name>
    <name evidence="2" type="ORF">ABRZ04_02730</name>
    <name evidence="5" type="ORF">ABRZ07_02190</name>
    <name evidence="3" type="ORF">ABRZ09_05280</name>
</gene>
<dbReference type="EMBL" id="CP158254">
    <property type="protein sequence ID" value="XDJ48000.1"/>
    <property type="molecule type" value="Genomic_DNA"/>
</dbReference>
<dbReference type="EMBL" id="CP158255">
    <property type="protein sequence ID" value="XDJ51260.1"/>
    <property type="molecule type" value="Genomic_DNA"/>
</dbReference>
<dbReference type="AlphaFoldDB" id="A0AB39D1W2"/>
<evidence type="ECO:0000313" key="2">
    <source>
        <dbReference type="EMBL" id="XDJ48000.1"/>
    </source>
</evidence>
<dbReference type="Pfam" id="PF00106">
    <property type="entry name" value="adh_short"/>
    <property type="match status" value="1"/>
</dbReference>
<evidence type="ECO:0000313" key="3">
    <source>
        <dbReference type="EMBL" id="XDJ51260.1"/>
    </source>
</evidence>
<dbReference type="SUPFAM" id="SSF51735">
    <property type="entry name" value="NAD(P)-binding Rossmann-fold domains"/>
    <property type="match status" value="1"/>
</dbReference>